<name>A0A2S9EV13_9PSED</name>
<accession>A0A2S9EV13</accession>
<reference evidence="1 2" key="1">
    <citation type="submission" date="2017-09" db="EMBL/GenBank/DDBJ databases">
        <title>Genomic, metabolic, and phenotypic characteristics of bacterial isolates from the natural microbiome of the model nematode Caenorhabditis elegans.</title>
        <authorList>
            <person name="Zimmermann J."/>
            <person name="Obeng N."/>
            <person name="Yang W."/>
            <person name="Obeng O."/>
            <person name="Kissoyan K."/>
            <person name="Pees B."/>
            <person name="Dirksen P."/>
            <person name="Hoppner M."/>
            <person name="Franke A."/>
            <person name="Rosenstiel P."/>
            <person name="Leippe M."/>
            <person name="Dierking K."/>
            <person name="Kaleta C."/>
            <person name="Schulenburg H."/>
        </authorList>
    </citation>
    <scope>NUCLEOTIDE SEQUENCE [LARGE SCALE GENOMIC DNA]</scope>
    <source>
        <strain evidence="1 2">MYb117</strain>
    </source>
</reference>
<evidence type="ECO:0000313" key="1">
    <source>
        <dbReference type="EMBL" id="PRC19719.1"/>
    </source>
</evidence>
<keyword evidence="2" id="KW-1185">Reference proteome</keyword>
<comment type="caution">
    <text evidence="1">The sequence shown here is derived from an EMBL/GenBank/DDBJ whole genome shotgun (WGS) entry which is preliminary data.</text>
</comment>
<organism evidence="1 2">
    <name type="scientific">Pseudomonas poae</name>
    <dbReference type="NCBI Taxonomy" id="200451"/>
    <lineage>
        <taxon>Bacteria</taxon>
        <taxon>Pseudomonadati</taxon>
        <taxon>Pseudomonadota</taxon>
        <taxon>Gammaproteobacteria</taxon>
        <taxon>Pseudomonadales</taxon>
        <taxon>Pseudomonadaceae</taxon>
        <taxon>Pseudomonas</taxon>
    </lineage>
</organism>
<protein>
    <submittedName>
        <fullName evidence="1">Uncharacterized protein</fullName>
    </submittedName>
</protein>
<gene>
    <name evidence="1" type="ORF">CQZ99_10280</name>
</gene>
<sequence length="62" mass="6924">MGVGASYLGFIRAEPSDTSLANNVVKDVCSLYNTRDEALQTRISAVAHAISRRTHLWLRYVE</sequence>
<evidence type="ECO:0000313" key="2">
    <source>
        <dbReference type="Proteomes" id="UP000238045"/>
    </source>
</evidence>
<proteinExistence type="predicted"/>
<dbReference type="Proteomes" id="UP000238045">
    <property type="component" value="Unassembled WGS sequence"/>
</dbReference>
<dbReference type="EMBL" id="PCQL01000008">
    <property type="protein sequence ID" value="PRC19719.1"/>
    <property type="molecule type" value="Genomic_DNA"/>
</dbReference>
<dbReference type="AlphaFoldDB" id="A0A2S9EV13"/>